<keyword evidence="2" id="KW-1185">Reference proteome</keyword>
<proteinExistence type="predicted"/>
<evidence type="ECO:0000313" key="1">
    <source>
        <dbReference type="EMBL" id="MEJ8852142.1"/>
    </source>
</evidence>
<dbReference type="EMBL" id="JBBKZT010000032">
    <property type="protein sequence ID" value="MEJ8852142.1"/>
    <property type="molecule type" value="Genomic_DNA"/>
</dbReference>
<protein>
    <recommendedName>
        <fullName evidence="3">EexN family lipoprotein</fullName>
    </recommendedName>
</protein>
<evidence type="ECO:0008006" key="3">
    <source>
        <dbReference type="Google" id="ProtNLM"/>
    </source>
</evidence>
<comment type="caution">
    <text evidence="1">The sequence shown here is derived from an EMBL/GenBank/DDBJ whole genome shotgun (WGS) entry which is preliminary data.</text>
</comment>
<dbReference type="RefSeq" id="WP_340348031.1">
    <property type="nucleotide sequence ID" value="NZ_JBBKZT010000032.1"/>
</dbReference>
<name>A0ABU8X084_9BURK</name>
<reference evidence="1 2" key="1">
    <citation type="submission" date="2024-03" db="EMBL/GenBank/DDBJ databases">
        <title>Novel species of the genus Variovorax.</title>
        <authorList>
            <person name="Liu Q."/>
            <person name="Xin Y.-H."/>
        </authorList>
    </citation>
    <scope>NUCLEOTIDE SEQUENCE [LARGE SCALE GENOMIC DNA]</scope>
    <source>
        <strain evidence="1 2">KACC 18900</strain>
    </source>
</reference>
<dbReference type="PROSITE" id="PS51257">
    <property type="entry name" value="PROKAR_LIPOPROTEIN"/>
    <property type="match status" value="1"/>
</dbReference>
<gene>
    <name evidence="1" type="ORF">WKW82_36310</name>
</gene>
<evidence type="ECO:0000313" key="2">
    <source>
        <dbReference type="Proteomes" id="UP001385892"/>
    </source>
</evidence>
<accession>A0ABU8X084</accession>
<dbReference type="Proteomes" id="UP001385892">
    <property type="component" value="Unassembled WGS sequence"/>
</dbReference>
<organism evidence="1 2">
    <name type="scientific">Variovorax rhizosphaerae</name>
    <dbReference type="NCBI Taxonomy" id="1836200"/>
    <lineage>
        <taxon>Bacteria</taxon>
        <taxon>Pseudomonadati</taxon>
        <taxon>Pseudomonadota</taxon>
        <taxon>Betaproteobacteria</taxon>
        <taxon>Burkholderiales</taxon>
        <taxon>Comamonadaceae</taxon>
        <taxon>Variovorax</taxon>
    </lineage>
</organism>
<sequence length="89" mass="9610">MMSKQFTAHAVLFFGAVMIFGCSKQEPKVEAMKFDPKLIAAEADNGNLGPLKELNAACSSEFEKNGKRGSACATQDDVGALRKPLKLNF</sequence>